<feature type="region of interest" description="Disordered" evidence="2">
    <location>
        <begin position="1"/>
        <end position="91"/>
    </location>
</feature>
<feature type="domain" description="Ras-GEF" evidence="3">
    <location>
        <begin position="91"/>
        <end position="170"/>
    </location>
</feature>
<evidence type="ECO:0000256" key="2">
    <source>
        <dbReference type="SAM" id="MobiDB-lite"/>
    </source>
</evidence>
<proteinExistence type="predicted"/>
<dbReference type="Gene3D" id="1.10.840.10">
    <property type="entry name" value="Ras guanine-nucleotide exchange factors catalytic domain"/>
    <property type="match status" value="1"/>
</dbReference>
<dbReference type="PANTHER" id="PTHR23113:SF356">
    <property type="entry name" value="FI05912P-RELATED"/>
    <property type="match status" value="1"/>
</dbReference>
<dbReference type="GO" id="GO:0005085">
    <property type="term" value="F:guanyl-nucleotide exchange factor activity"/>
    <property type="evidence" value="ECO:0007669"/>
    <property type="project" value="UniProtKB-KW"/>
</dbReference>
<dbReference type="InterPro" id="IPR023578">
    <property type="entry name" value="Ras_GEF_dom_sf"/>
</dbReference>
<dbReference type="InterPro" id="IPR008937">
    <property type="entry name" value="Ras-like_GEF"/>
</dbReference>
<keyword evidence="5" id="KW-1185">Reference proteome</keyword>
<dbReference type="GO" id="GO:0005886">
    <property type="term" value="C:plasma membrane"/>
    <property type="evidence" value="ECO:0007669"/>
    <property type="project" value="TreeGrafter"/>
</dbReference>
<dbReference type="InterPro" id="IPR001895">
    <property type="entry name" value="RASGEF_cat_dom"/>
</dbReference>
<name>A0AAW0P8N2_9GOBI</name>
<dbReference type="EMBL" id="JBBPFD010000009">
    <property type="protein sequence ID" value="KAK7912742.1"/>
    <property type="molecule type" value="Genomic_DNA"/>
</dbReference>
<sequence>MGGRRKERGGEGREKERKRVEEVERRRDRGGRETKRQEREREEETGGEKGREEERQEGGGEDRCRRRELAGGGGCKKRRKKGRSKCQEVIQERTEDKRERKFYSLMDPSRNFHNYRTALRGAGQRSLRASSDHEKMVVPFFSLLLKDMFFLNESCASELSSGHISFKKCWALAKRVSEVLTWRRARCPFEKQRSVLTYLLTAPVCSQDALCLASYQREAPENSLDKQQWRSLRSSLLNRV</sequence>
<comment type="caution">
    <text evidence="4">The sequence shown here is derived from an EMBL/GenBank/DDBJ whole genome shotgun (WGS) entry which is preliminary data.</text>
</comment>
<reference evidence="5" key="1">
    <citation type="submission" date="2024-04" db="EMBL/GenBank/DDBJ databases">
        <title>Salinicola lusitanus LLJ914,a marine bacterium isolated from the Okinawa Trough.</title>
        <authorList>
            <person name="Li J."/>
        </authorList>
    </citation>
    <scope>NUCLEOTIDE SEQUENCE [LARGE SCALE GENOMIC DNA]</scope>
</reference>
<dbReference type="Pfam" id="PF00617">
    <property type="entry name" value="RasGEF"/>
    <property type="match status" value="1"/>
</dbReference>
<feature type="compositionally biased region" description="Basic and acidic residues" evidence="2">
    <location>
        <begin position="8"/>
        <end position="69"/>
    </location>
</feature>
<organism evidence="4 5">
    <name type="scientific">Mugilogobius chulae</name>
    <name type="common">yellowstripe goby</name>
    <dbReference type="NCBI Taxonomy" id="88201"/>
    <lineage>
        <taxon>Eukaryota</taxon>
        <taxon>Metazoa</taxon>
        <taxon>Chordata</taxon>
        <taxon>Craniata</taxon>
        <taxon>Vertebrata</taxon>
        <taxon>Euteleostomi</taxon>
        <taxon>Actinopterygii</taxon>
        <taxon>Neopterygii</taxon>
        <taxon>Teleostei</taxon>
        <taxon>Neoteleostei</taxon>
        <taxon>Acanthomorphata</taxon>
        <taxon>Gobiaria</taxon>
        <taxon>Gobiiformes</taxon>
        <taxon>Gobioidei</taxon>
        <taxon>Gobiidae</taxon>
        <taxon>Gobionellinae</taxon>
        <taxon>Mugilogobius</taxon>
    </lineage>
</organism>
<gene>
    <name evidence="4" type="ORF">WMY93_012953</name>
</gene>
<dbReference type="Proteomes" id="UP001460270">
    <property type="component" value="Unassembled WGS sequence"/>
</dbReference>
<dbReference type="PANTHER" id="PTHR23113">
    <property type="entry name" value="GUANINE NUCLEOTIDE EXCHANGE FACTOR"/>
    <property type="match status" value="1"/>
</dbReference>
<evidence type="ECO:0000313" key="5">
    <source>
        <dbReference type="Proteomes" id="UP001460270"/>
    </source>
</evidence>
<evidence type="ECO:0000259" key="3">
    <source>
        <dbReference type="Pfam" id="PF00617"/>
    </source>
</evidence>
<dbReference type="InterPro" id="IPR036964">
    <property type="entry name" value="RASGEF_cat_dom_sf"/>
</dbReference>
<dbReference type="SUPFAM" id="SSF48366">
    <property type="entry name" value="Ras GEF"/>
    <property type="match status" value="1"/>
</dbReference>
<accession>A0AAW0P8N2</accession>
<keyword evidence="1" id="KW-0344">Guanine-nucleotide releasing factor</keyword>
<dbReference type="GO" id="GO:0007265">
    <property type="term" value="P:Ras protein signal transduction"/>
    <property type="evidence" value="ECO:0007669"/>
    <property type="project" value="TreeGrafter"/>
</dbReference>
<protein>
    <recommendedName>
        <fullName evidence="3">Ras-GEF domain-containing protein</fullName>
    </recommendedName>
</protein>
<evidence type="ECO:0000313" key="4">
    <source>
        <dbReference type="EMBL" id="KAK7912742.1"/>
    </source>
</evidence>
<evidence type="ECO:0000256" key="1">
    <source>
        <dbReference type="ARBA" id="ARBA00022658"/>
    </source>
</evidence>
<feature type="compositionally biased region" description="Basic residues" evidence="2">
    <location>
        <begin position="75"/>
        <end position="84"/>
    </location>
</feature>
<dbReference type="AlphaFoldDB" id="A0AAW0P8N2"/>